<dbReference type="CDD" id="cd09917">
    <property type="entry name" value="F-box_SF"/>
    <property type="match status" value="1"/>
</dbReference>
<feature type="domain" description="F-box" evidence="1">
    <location>
        <begin position="1"/>
        <end position="47"/>
    </location>
</feature>
<name>A0A164ZWP1_9AGAM</name>
<dbReference type="EMBL" id="KV419395">
    <property type="protein sequence ID" value="KZS98167.1"/>
    <property type="molecule type" value="Genomic_DNA"/>
</dbReference>
<gene>
    <name evidence="2" type="ORF">SISNIDRAFT_134174</name>
</gene>
<dbReference type="Gene3D" id="1.20.1280.50">
    <property type="match status" value="1"/>
</dbReference>
<dbReference type="InterPro" id="IPR036047">
    <property type="entry name" value="F-box-like_dom_sf"/>
</dbReference>
<sequence>MCIARLPVELLLTIFDGLPLGDILWLSRTCKALRRVVFENRTAWKNASDVRRLPLPQGYTIDTVALYQLPLLAARAVSLSKKFTSWQSVFPKRVKSYPRMRTDVLPAFRGAAEPRLLPGARWFFTMEDRGLMLRPIIGIGTYMLNTTGRILSYQWKAAEGATSILVVTLSNRLEQDYMVARYSYLTHEQQCIDYRSDILNISGSRSISHQGARELRWREQKASSSRKLLRQSTFPASRIR</sequence>
<accession>A0A164ZWP1</accession>
<dbReference type="OrthoDB" id="2322499at2759"/>
<keyword evidence="3" id="KW-1185">Reference proteome</keyword>
<dbReference type="Proteomes" id="UP000076722">
    <property type="component" value="Unassembled WGS sequence"/>
</dbReference>
<dbReference type="SUPFAM" id="SSF81383">
    <property type="entry name" value="F-box domain"/>
    <property type="match status" value="1"/>
</dbReference>
<dbReference type="InterPro" id="IPR001810">
    <property type="entry name" value="F-box_dom"/>
</dbReference>
<dbReference type="AlphaFoldDB" id="A0A164ZWP1"/>
<evidence type="ECO:0000313" key="3">
    <source>
        <dbReference type="Proteomes" id="UP000076722"/>
    </source>
</evidence>
<evidence type="ECO:0000313" key="2">
    <source>
        <dbReference type="EMBL" id="KZS98167.1"/>
    </source>
</evidence>
<organism evidence="2 3">
    <name type="scientific">Sistotremastrum niveocremeum HHB9708</name>
    <dbReference type="NCBI Taxonomy" id="1314777"/>
    <lineage>
        <taxon>Eukaryota</taxon>
        <taxon>Fungi</taxon>
        <taxon>Dikarya</taxon>
        <taxon>Basidiomycota</taxon>
        <taxon>Agaricomycotina</taxon>
        <taxon>Agaricomycetes</taxon>
        <taxon>Sistotremastrales</taxon>
        <taxon>Sistotremastraceae</taxon>
        <taxon>Sertulicium</taxon>
        <taxon>Sertulicium niveocremeum</taxon>
    </lineage>
</organism>
<dbReference type="PROSITE" id="PS50181">
    <property type="entry name" value="FBOX"/>
    <property type="match status" value="1"/>
</dbReference>
<protein>
    <recommendedName>
        <fullName evidence="1">F-box domain-containing protein</fullName>
    </recommendedName>
</protein>
<reference evidence="2 3" key="1">
    <citation type="journal article" date="2016" name="Mol. Biol. Evol.">
        <title>Comparative Genomics of Early-Diverging Mushroom-Forming Fungi Provides Insights into the Origins of Lignocellulose Decay Capabilities.</title>
        <authorList>
            <person name="Nagy L.G."/>
            <person name="Riley R."/>
            <person name="Tritt A."/>
            <person name="Adam C."/>
            <person name="Daum C."/>
            <person name="Floudas D."/>
            <person name="Sun H."/>
            <person name="Yadav J.S."/>
            <person name="Pangilinan J."/>
            <person name="Larsson K.H."/>
            <person name="Matsuura K."/>
            <person name="Barry K."/>
            <person name="Labutti K."/>
            <person name="Kuo R."/>
            <person name="Ohm R.A."/>
            <person name="Bhattacharya S.S."/>
            <person name="Shirouzu T."/>
            <person name="Yoshinaga Y."/>
            <person name="Martin F.M."/>
            <person name="Grigoriev I.V."/>
            <person name="Hibbett D.S."/>
        </authorList>
    </citation>
    <scope>NUCLEOTIDE SEQUENCE [LARGE SCALE GENOMIC DNA]</scope>
    <source>
        <strain evidence="2 3">HHB9708</strain>
    </source>
</reference>
<evidence type="ECO:0000259" key="1">
    <source>
        <dbReference type="PROSITE" id="PS50181"/>
    </source>
</evidence>
<proteinExistence type="predicted"/>
<dbReference type="Pfam" id="PF12937">
    <property type="entry name" value="F-box-like"/>
    <property type="match status" value="1"/>
</dbReference>